<organism evidence="1 2">
    <name type="scientific">Pedobacter jamesrossensis</name>
    <dbReference type="NCBI Taxonomy" id="1908238"/>
    <lineage>
        <taxon>Bacteria</taxon>
        <taxon>Pseudomonadati</taxon>
        <taxon>Bacteroidota</taxon>
        <taxon>Sphingobacteriia</taxon>
        <taxon>Sphingobacteriales</taxon>
        <taxon>Sphingobacteriaceae</taxon>
        <taxon>Pedobacter</taxon>
    </lineage>
</organism>
<protein>
    <submittedName>
        <fullName evidence="1">Uncharacterized protein</fullName>
    </submittedName>
</protein>
<evidence type="ECO:0000313" key="1">
    <source>
        <dbReference type="EMBL" id="MFC4197507.1"/>
    </source>
</evidence>
<name>A0ABV8NMS2_9SPHI</name>
<dbReference type="Proteomes" id="UP001595792">
    <property type="component" value="Unassembled WGS sequence"/>
</dbReference>
<comment type="caution">
    <text evidence="1">The sequence shown here is derived from an EMBL/GenBank/DDBJ whole genome shotgun (WGS) entry which is preliminary data.</text>
</comment>
<accession>A0ABV8NMS2</accession>
<gene>
    <name evidence="1" type="ORF">ACFOUY_12445</name>
</gene>
<proteinExistence type="predicted"/>
<dbReference type="RefSeq" id="WP_378961036.1">
    <property type="nucleotide sequence ID" value="NZ_JBHRXC010000016.1"/>
</dbReference>
<keyword evidence="2" id="KW-1185">Reference proteome</keyword>
<evidence type="ECO:0000313" key="2">
    <source>
        <dbReference type="Proteomes" id="UP001595792"/>
    </source>
</evidence>
<dbReference type="EMBL" id="JBHSBY010000119">
    <property type="protein sequence ID" value="MFC4197507.1"/>
    <property type="molecule type" value="Genomic_DNA"/>
</dbReference>
<sequence length="56" mass="6221">MSNKDSQKLIDLAKKERSMDSSREAAMARLVNAGIVDKNGNYTKNYPALASFSKQK</sequence>
<reference evidence="2" key="1">
    <citation type="journal article" date="2019" name="Int. J. Syst. Evol. Microbiol.">
        <title>The Global Catalogue of Microorganisms (GCM) 10K type strain sequencing project: providing services to taxonomists for standard genome sequencing and annotation.</title>
        <authorList>
            <consortium name="The Broad Institute Genomics Platform"/>
            <consortium name="The Broad Institute Genome Sequencing Center for Infectious Disease"/>
            <person name="Wu L."/>
            <person name="Ma J."/>
        </authorList>
    </citation>
    <scope>NUCLEOTIDE SEQUENCE [LARGE SCALE GENOMIC DNA]</scope>
    <source>
        <strain evidence="2">CCM 8689</strain>
    </source>
</reference>